<dbReference type="RefSeq" id="WP_141841364.1">
    <property type="nucleotide sequence ID" value="NZ_VFPJ01000001.1"/>
</dbReference>
<dbReference type="AlphaFoldDB" id="A0A543G6I7"/>
<evidence type="ECO:0000313" key="1">
    <source>
        <dbReference type="EMBL" id="TQM41692.1"/>
    </source>
</evidence>
<organism evidence="1 2">
    <name type="scientific">Flavobacterium branchiophilum</name>
    <dbReference type="NCBI Taxonomy" id="55197"/>
    <lineage>
        <taxon>Bacteria</taxon>
        <taxon>Pseudomonadati</taxon>
        <taxon>Bacteroidota</taxon>
        <taxon>Flavobacteriia</taxon>
        <taxon>Flavobacteriales</taxon>
        <taxon>Flavobacteriaceae</taxon>
        <taxon>Flavobacterium</taxon>
    </lineage>
</organism>
<proteinExistence type="predicted"/>
<name>A0A543G6I7_9FLAO</name>
<evidence type="ECO:0000313" key="2">
    <source>
        <dbReference type="Proteomes" id="UP000320773"/>
    </source>
</evidence>
<sequence>MNPSERLELPITLRIALPNEVPMDETILKNIERSTTANLIEGYTLTLNEGNPEHVNLGFDFFSEINIDNSKLWMLFVELASLLPDEVIFIVASIDDDEMYYSKYKNKNNIIKFLDKYKKELTKDTFLKFGLLYHSDNELIEVFIDESKYIKFWGTNCKQFETVIQKLGLSIIAALAFIDEFPLVRLPLSSLDHSMLETEKLLEILKNNFQ</sequence>
<dbReference type="Proteomes" id="UP000320773">
    <property type="component" value="Unassembled WGS sequence"/>
</dbReference>
<reference evidence="1 2" key="1">
    <citation type="submission" date="2019-06" db="EMBL/GenBank/DDBJ databases">
        <title>Genomic Encyclopedia of Archaeal and Bacterial Type Strains, Phase II (KMG-II): from individual species to whole genera.</title>
        <authorList>
            <person name="Goeker M."/>
        </authorList>
    </citation>
    <scope>NUCLEOTIDE SEQUENCE [LARGE SCALE GENOMIC DNA]</scope>
    <source>
        <strain evidence="1 2">DSM 24789</strain>
    </source>
</reference>
<comment type="caution">
    <text evidence="1">The sequence shown here is derived from an EMBL/GenBank/DDBJ whole genome shotgun (WGS) entry which is preliminary data.</text>
</comment>
<protein>
    <submittedName>
        <fullName evidence="1">Uncharacterized protein</fullName>
    </submittedName>
</protein>
<accession>A0A543G6I7</accession>
<dbReference type="EMBL" id="VFPJ01000001">
    <property type="protein sequence ID" value="TQM41692.1"/>
    <property type="molecule type" value="Genomic_DNA"/>
</dbReference>
<gene>
    <name evidence="1" type="ORF">BC670_2686</name>
</gene>